<accession>A0A9D1T562</accession>
<keyword evidence="2" id="KW-0472">Membrane</keyword>
<proteinExistence type="inferred from homology"/>
<gene>
    <name evidence="4" type="ORF">IAD28_05425</name>
</gene>
<feature type="transmembrane region" description="Helical" evidence="2">
    <location>
        <begin position="12"/>
        <end position="33"/>
    </location>
</feature>
<dbReference type="InterPro" id="IPR004474">
    <property type="entry name" value="LytR_CpsA_psr"/>
</dbReference>
<dbReference type="Proteomes" id="UP000823960">
    <property type="component" value="Unassembled WGS sequence"/>
</dbReference>
<comment type="caution">
    <text evidence="4">The sequence shown here is derived from an EMBL/GenBank/DDBJ whole genome shotgun (WGS) entry which is preliminary data.</text>
</comment>
<comment type="similarity">
    <text evidence="1">Belongs to the LytR/CpsA/Psr (LCP) family.</text>
</comment>
<dbReference type="PANTHER" id="PTHR33392">
    <property type="entry name" value="POLYISOPRENYL-TEICHOIC ACID--PEPTIDOGLYCAN TEICHOIC ACID TRANSFERASE TAGU"/>
    <property type="match status" value="1"/>
</dbReference>
<sequence>MKLRIRRPYAKVALALALVLVIVVAMVLLLRFWERQHFWVDESQNPGYHSITGEEELEEVFYNDRWYIRRRGIETLLVLGIDKDSEIASAETDMDGYINSQQCDFLMLVILDHENKTYTGLHINRDTMTSITVIGPGGDEVGSFVGQIALAHTYGSGGRDSCKNTTKAVSELLSDTEVDHYVSVTMDAVPIVNDAVGGVTVTIEDDFSAVREDFVMGETITLMGEQSLAYVRTRLGMGEPTNLARMERQRVYMTGLMNAYKSRLETDPELVLSVLMEINDYLVSDCTVNDLSDIADSVYEYEFAGIKYIDGEAVMGDRYIEYNYDQEALNRLVLELFFEESKPQTES</sequence>
<evidence type="ECO:0000259" key="3">
    <source>
        <dbReference type="Pfam" id="PF03816"/>
    </source>
</evidence>
<dbReference type="NCBIfam" id="TIGR00350">
    <property type="entry name" value="lytR_cpsA_psr"/>
    <property type="match status" value="1"/>
</dbReference>
<dbReference type="InterPro" id="IPR050922">
    <property type="entry name" value="LytR/CpsA/Psr_CW_biosynth"/>
</dbReference>
<protein>
    <submittedName>
        <fullName evidence="4">LCP family protein</fullName>
    </submittedName>
</protein>
<dbReference type="Gene3D" id="3.40.630.190">
    <property type="entry name" value="LCP protein"/>
    <property type="match status" value="1"/>
</dbReference>
<dbReference type="EMBL" id="DVOL01000077">
    <property type="protein sequence ID" value="HIV11113.1"/>
    <property type="molecule type" value="Genomic_DNA"/>
</dbReference>
<dbReference type="Pfam" id="PF03816">
    <property type="entry name" value="LytR_cpsA_psr"/>
    <property type="match status" value="1"/>
</dbReference>
<dbReference type="PANTHER" id="PTHR33392:SF6">
    <property type="entry name" value="POLYISOPRENYL-TEICHOIC ACID--PEPTIDOGLYCAN TEICHOIC ACID TRANSFERASE TAGU"/>
    <property type="match status" value="1"/>
</dbReference>
<feature type="domain" description="Cell envelope-related transcriptional attenuator" evidence="3">
    <location>
        <begin position="104"/>
        <end position="261"/>
    </location>
</feature>
<dbReference type="AlphaFoldDB" id="A0A9D1T562"/>
<reference evidence="4" key="2">
    <citation type="journal article" date="2021" name="PeerJ">
        <title>Extensive microbial diversity within the chicken gut microbiome revealed by metagenomics and culture.</title>
        <authorList>
            <person name="Gilroy R."/>
            <person name="Ravi A."/>
            <person name="Getino M."/>
            <person name="Pursley I."/>
            <person name="Horton D.L."/>
            <person name="Alikhan N.F."/>
            <person name="Baker D."/>
            <person name="Gharbi K."/>
            <person name="Hall N."/>
            <person name="Watson M."/>
            <person name="Adriaenssens E.M."/>
            <person name="Foster-Nyarko E."/>
            <person name="Jarju S."/>
            <person name="Secka A."/>
            <person name="Antonio M."/>
            <person name="Oren A."/>
            <person name="Chaudhuri R.R."/>
            <person name="La Ragione R."/>
            <person name="Hildebrand F."/>
            <person name="Pallen M.J."/>
        </authorList>
    </citation>
    <scope>NUCLEOTIDE SEQUENCE</scope>
    <source>
        <strain evidence="4">1370</strain>
    </source>
</reference>
<reference evidence="4" key="1">
    <citation type="submission" date="2020-10" db="EMBL/GenBank/DDBJ databases">
        <authorList>
            <person name="Gilroy R."/>
        </authorList>
    </citation>
    <scope>NUCLEOTIDE SEQUENCE</scope>
    <source>
        <strain evidence="4">1370</strain>
    </source>
</reference>
<name>A0A9D1T562_9FIRM</name>
<evidence type="ECO:0000256" key="2">
    <source>
        <dbReference type="SAM" id="Phobius"/>
    </source>
</evidence>
<organism evidence="4 5">
    <name type="scientific">Candidatus Faeciplasma avium</name>
    <dbReference type="NCBI Taxonomy" id="2840798"/>
    <lineage>
        <taxon>Bacteria</taxon>
        <taxon>Bacillati</taxon>
        <taxon>Bacillota</taxon>
        <taxon>Clostridia</taxon>
        <taxon>Eubacteriales</taxon>
        <taxon>Oscillospiraceae</taxon>
        <taxon>Oscillospiraceae incertae sedis</taxon>
        <taxon>Candidatus Faeciplasma</taxon>
    </lineage>
</organism>
<evidence type="ECO:0000256" key="1">
    <source>
        <dbReference type="ARBA" id="ARBA00006068"/>
    </source>
</evidence>
<evidence type="ECO:0000313" key="5">
    <source>
        <dbReference type="Proteomes" id="UP000823960"/>
    </source>
</evidence>
<evidence type="ECO:0000313" key="4">
    <source>
        <dbReference type="EMBL" id="HIV11113.1"/>
    </source>
</evidence>
<keyword evidence="2" id="KW-0812">Transmembrane</keyword>
<keyword evidence="2" id="KW-1133">Transmembrane helix</keyword>